<dbReference type="PANTHER" id="PTHR43630:SF1">
    <property type="entry name" value="POLY-BETA-1,6-N-ACETYL-D-GLUCOSAMINE SYNTHASE"/>
    <property type="match status" value="1"/>
</dbReference>
<dbReference type="EC" id="2.4.1.-" evidence="5"/>
<keyword evidence="3 5" id="KW-0808">Transferase</keyword>
<keyword evidence="6" id="KW-1185">Reference proteome</keyword>
<dbReference type="SUPFAM" id="SSF53448">
    <property type="entry name" value="Nucleotide-diphospho-sugar transferases"/>
    <property type="match status" value="1"/>
</dbReference>
<sequence length="398" mass="43679">MTYHQVLQLVLACCALALVYVYALFPIAMSVIGNRAGKRERQPSGNGSESSSELPSVTLVIPAHNEQSVIESKLDNSLKLEYPDQLLRIIVACDGVDDATADLAKAYESERIRVLAFPVRRGKASVISDAVADANTELVCLCDANVMFAPDALLRMVKHFIQKDVGAVSGDVRLDSEKSSFGAAESLYYRIERSIHRGESRIGSMMGVDGGMYVIRRELFESLDENTILDDFTVSMGVIRSGKRIVYEPAAIATESATEAATTEFNRRVRLSTGAAQIVLRRQFPSISQPVELLTFISHKLLRWLSPFIILIAIAALSVLAISDGYYRAIASLLFVIGILSIIGAVSVTLRRLTLFAVPFYFSMSQIAMAYGTCKGVFGHPNARWQRTAREVNNVSPE</sequence>
<feature type="transmembrane region" description="Helical" evidence="4">
    <location>
        <begin position="329"/>
        <end position="350"/>
    </location>
</feature>
<dbReference type="KEGG" id="smam:Mal15_37200"/>
<dbReference type="InterPro" id="IPR029044">
    <property type="entry name" value="Nucleotide-diphossugar_trans"/>
</dbReference>
<evidence type="ECO:0000256" key="1">
    <source>
        <dbReference type="ARBA" id="ARBA00006739"/>
    </source>
</evidence>
<feature type="transmembrane region" description="Helical" evidence="4">
    <location>
        <begin position="6"/>
        <end position="32"/>
    </location>
</feature>
<dbReference type="RefSeq" id="WP_147869017.1">
    <property type="nucleotide sequence ID" value="NZ_CP036264.1"/>
</dbReference>
<dbReference type="Proteomes" id="UP000321353">
    <property type="component" value="Chromosome"/>
</dbReference>
<evidence type="ECO:0000256" key="2">
    <source>
        <dbReference type="ARBA" id="ARBA00022676"/>
    </source>
</evidence>
<comment type="similarity">
    <text evidence="1">Belongs to the glycosyltransferase 2 family.</text>
</comment>
<keyword evidence="4" id="KW-0812">Transmembrane</keyword>
<dbReference type="EMBL" id="CP036264">
    <property type="protein sequence ID" value="QEF99654.1"/>
    <property type="molecule type" value="Genomic_DNA"/>
</dbReference>
<organism evidence="5 6">
    <name type="scientific">Stieleria maiorica</name>
    <dbReference type="NCBI Taxonomy" id="2795974"/>
    <lineage>
        <taxon>Bacteria</taxon>
        <taxon>Pseudomonadati</taxon>
        <taxon>Planctomycetota</taxon>
        <taxon>Planctomycetia</taxon>
        <taxon>Pirellulales</taxon>
        <taxon>Pirellulaceae</taxon>
        <taxon>Stieleria</taxon>
    </lineage>
</organism>
<dbReference type="GO" id="GO:0016757">
    <property type="term" value="F:glycosyltransferase activity"/>
    <property type="evidence" value="ECO:0007669"/>
    <property type="project" value="UniProtKB-KW"/>
</dbReference>
<keyword evidence="4" id="KW-1133">Transmembrane helix</keyword>
<reference evidence="5 6" key="1">
    <citation type="submission" date="2019-02" db="EMBL/GenBank/DDBJ databases">
        <title>Planctomycetal bacteria perform biofilm scaping via a novel small molecule.</title>
        <authorList>
            <person name="Jeske O."/>
            <person name="Boedeker C."/>
            <person name="Wiegand S."/>
            <person name="Breitling P."/>
            <person name="Kallscheuer N."/>
            <person name="Jogler M."/>
            <person name="Rohde M."/>
            <person name="Petersen J."/>
            <person name="Medema M.H."/>
            <person name="Surup F."/>
            <person name="Jogler C."/>
        </authorList>
    </citation>
    <scope>NUCLEOTIDE SEQUENCE [LARGE SCALE GENOMIC DNA]</scope>
    <source>
        <strain evidence="5 6">Mal15</strain>
    </source>
</reference>
<accession>A0A5B9MJ31</accession>
<name>A0A5B9MJ31_9BACT</name>
<evidence type="ECO:0000313" key="5">
    <source>
        <dbReference type="EMBL" id="QEF99654.1"/>
    </source>
</evidence>
<proteinExistence type="inferred from homology"/>
<evidence type="ECO:0000313" key="6">
    <source>
        <dbReference type="Proteomes" id="UP000321353"/>
    </source>
</evidence>
<dbReference type="Pfam" id="PF13641">
    <property type="entry name" value="Glyco_tranf_2_3"/>
    <property type="match status" value="1"/>
</dbReference>
<keyword evidence="4" id="KW-0472">Membrane</keyword>
<evidence type="ECO:0000256" key="3">
    <source>
        <dbReference type="ARBA" id="ARBA00022679"/>
    </source>
</evidence>
<dbReference type="CDD" id="cd06439">
    <property type="entry name" value="CESA_like_1"/>
    <property type="match status" value="1"/>
</dbReference>
<protein>
    <submittedName>
        <fullName evidence="5">Poly-beta-1,6-N-acetyl-D-glucosamine synthase</fullName>
        <ecNumber evidence="5">2.4.1.-</ecNumber>
    </submittedName>
</protein>
<dbReference type="PANTHER" id="PTHR43630">
    <property type="entry name" value="POLY-BETA-1,6-N-ACETYL-D-GLUCOSAMINE SYNTHASE"/>
    <property type="match status" value="1"/>
</dbReference>
<keyword evidence="2 5" id="KW-0328">Glycosyltransferase</keyword>
<dbReference type="AlphaFoldDB" id="A0A5B9MJ31"/>
<evidence type="ECO:0000256" key="4">
    <source>
        <dbReference type="SAM" id="Phobius"/>
    </source>
</evidence>
<feature type="transmembrane region" description="Helical" evidence="4">
    <location>
        <begin position="304"/>
        <end position="323"/>
    </location>
</feature>
<gene>
    <name evidence="5" type="primary">icaA_1</name>
    <name evidence="5" type="ORF">Mal15_37200</name>
</gene>
<dbReference type="Gene3D" id="3.90.550.10">
    <property type="entry name" value="Spore Coat Polysaccharide Biosynthesis Protein SpsA, Chain A"/>
    <property type="match status" value="1"/>
</dbReference>